<gene>
    <name evidence="2" type="ORF">IV500_20870</name>
</gene>
<evidence type="ECO:0000313" key="3">
    <source>
        <dbReference type="Proteomes" id="UP000655366"/>
    </source>
</evidence>
<dbReference type="InterPro" id="IPR009057">
    <property type="entry name" value="Homeodomain-like_sf"/>
</dbReference>
<evidence type="ECO:0000313" key="2">
    <source>
        <dbReference type="EMBL" id="MBG0741809.1"/>
    </source>
</evidence>
<dbReference type="Gene3D" id="1.10.357.10">
    <property type="entry name" value="Tetracycline Repressor, domain 2"/>
    <property type="match status" value="1"/>
</dbReference>
<organism evidence="2 3">
    <name type="scientific">Arthrobacter terrae</name>
    <dbReference type="NCBI Taxonomy" id="2935737"/>
    <lineage>
        <taxon>Bacteria</taxon>
        <taxon>Bacillati</taxon>
        <taxon>Actinomycetota</taxon>
        <taxon>Actinomycetes</taxon>
        <taxon>Micrococcales</taxon>
        <taxon>Micrococcaceae</taxon>
        <taxon>Arthrobacter</taxon>
    </lineage>
</organism>
<comment type="caution">
    <text evidence="2">The sequence shown here is derived from an EMBL/GenBank/DDBJ whole genome shotgun (WGS) entry which is preliminary data.</text>
</comment>
<feature type="domain" description="BetI-type transcriptional repressor C-terminal" evidence="1">
    <location>
        <begin position="89"/>
        <end position="185"/>
    </location>
</feature>
<reference evidence="2 3" key="1">
    <citation type="submission" date="2020-11" db="EMBL/GenBank/DDBJ databases">
        <title>Arthrobacter antarcticus sp. nov., isolated from Antarctic Soil.</title>
        <authorList>
            <person name="Li J."/>
        </authorList>
    </citation>
    <scope>NUCLEOTIDE SEQUENCE [LARGE SCALE GENOMIC DNA]</scope>
    <source>
        <strain evidence="2 3">Z1-20</strain>
    </source>
</reference>
<dbReference type="SUPFAM" id="SSF48498">
    <property type="entry name" value="Tetracyclin repressor-like, C-terminal domain"/>
    <property type="match status" value="1"/>
</dbReference>
<dbReference type="AlphaFoldDB" id="A0A931GA92"/>
<sequence>MARPLTLTDEQILALVGDSLDQTGSSWTLARAADAAGLHPSTLIKRFGSRHGLLVALSRRWIESIPIGATTPHAHSELLNWAASQTIDQVGTALLMARLDMLIEDFHDDELRDLLHKGWTKHSAYLSDLVQRCQDSGEIASHLQAEAIALFLLDSAHGALLRAAVHPVPSEVDPGRALTVILEYLK</sequence>
<dbReference type="InterPro" id="IPR039538">
    <property type="entry name" value="BetI_C"/>
</dbReference>
<name>A0A931GA92_9MICC</name>
<dbReference type="EMBL" id="JADNYM010000043">
    <property type="protein sequence ID" value="MBG0741809.1"/>
    <property type="molecule type" value="Genomic_DNA"/>
</dbReference>
<dbReference type="InterPro" id="IPR036271">
    <property type="entry name" value="Tet_transcr_reg_TetR-rel_C_sf"/>
</dbReference>
<accession>A0A931GA92</accession>
<dbReference type="Proteomes" id="UP000655366">
    <property type="component" value="Unassembled WGS sequence"/>
</dbReference>
<protein>
    <submittedName>
        <fullName evidence="2">TetR/AcrR family transcriptional regulator</fullName>
    </submittedName>
</protein>
<dbReference type="SUPFAM" id="SSF46689">
    <property type="entry name" value="Homeodomain-like"/>
    <property type="match status" value="1"/>
</dbReference>
<keyword evidence="3" id="KW-1185">Reference proteome</keyword>
<proteinExistence type="predicted"/>
<dbReference type="RefSeq" id="WP_196398740.1">
    <property type="nucleotide sequence ID" value="NZ_JADNYM010000043.1"/>
</dbReference>
<evidence type="ECO:0000259" key="1">
    <source>
        <dbReference type="Pfam" id="PF13977"/>
    </source>
</evidence>
<dbReference type="Pfam" id="PF13977">
    <property type="entry name" value="TetR_C_6"/>
    <property type="match status" value="1"/>
</dbReference>